<protein>
    <submittedName>
        <fullName evidence="1">Uncharacterized protein</fullName>
    </submittedName>
</protein>
<dbReference type="AlphaFoldDB" id="A0A0E9RJQ0"/>
<name>A0A0E9RJQ0_ANGAN</name>
<reference evidence="1" key="1">
    <citation type="submission" date="2014-11" db="EMBL/GenBank/DDBJ databases">
        <authorList>
            <person name="Amaro Gonzalez C."/>
        </authorList>
    </citation>
    <scope>NUCLEOTIDE SEQUENCE</scope>
</reference>
<organism evidence="1">
    <name type="scientific">Anguilla anguilla</name>
    <name type="common">European freshwater eel</name>
    <name type="synonym">Muraena anguilla</name>
    <dbReference type="NCBI Taxonomy" id="7936"/>
    <lineage>
        <taxon>Eukaryota</taxon>
        <taxon>Metazoa</taxon>
        <taxon>Chordata</taxon>
        <taxon>Craniata</taxon>
        <taxon>Vertebrata</taxon>
        <taxon>Euteleostomi</taxon>
        <taxon>Actinopterygii</taxon>
        <taxon>Neopterygii</taxon>
        <taxon>Teleostei</taxon>
        <taxon>Anguilliformes</taxon>
        <taxon>Anguillidae</taxon>
        <taxon>Anguilla</taxon>
    </lineage>
</organism>
<evidence type="ECO:0000313" key="1">
    <source>
        <dbReference type="EMBL" id="JAH29299.1"/>
    </source>
</evidence>
<proteinExistence type="predicted"/>
<accession>A0A0E9RJQ0</accession>
<sequence length="40" mass="4376">MHVSVGTVLCHRLLSHVAPPTGQRGCLMGLKGINERYSRT</sequence>
<reference evidence="1" key="2">
    <citation type="journal article" date="2015" name="Fish Shellfish Immunol.">
        <title>Early steps in the European eel (Anguilla anguilla)-Vibrio vulnificus interaction in the gills: Role of the RtxA13 toxin.</title>
        <authorList>
            <person name="Callol A."/>
            <person name="Pajuelo D."/>
            <person name="Ebbesson L."/>
            <person name="Teles M."/>
            <person name="MacKenzie S."/>
            <person name="Amaro C."/>
        </authorList>
    </citation>
    <scope>NUCLEOTIDE SEQUENCE</scope>
</reference>
<dbReference type="EMBL" id="GBXM01079278">
    <property type="protein sequence ID" value="JAH29299.1"/>
    <property type="molecule type" value="Transcribed_RNA"/>
</dbReference>